<protein>
    <submittedName>
        <fullName evidence="2">Uncharacterized protein</fullName>
    </submittedName>
</protein>
<name>A0A6A6UYC7_9PLEO</name>
<sequence length="249" mass="29716">MSPASSTSSRTLSPGPVLPTGYQTTPPPPITPADAVFLAEERQAVVIELYNRNNRLVAETASLRANVAELERENWYLKRRATENDQYMSFWAGECEDSDKNVSELKKQLEDVTRQRNAAYTENAVQIGRITRLETKAEEMEKEHQEMEKEREEMQEKRMEIERERREVEEARDELEREQRNLENEKEAVKEERKQMNRDRQAMEQKYREMEDEREQLKLDRDAMEQDFMEMEEEREQMRRDRDAMETGI</sequence>
<evidence type="ECO:0000313" key="3">
    <source>
        <dbReference type="Proteomes" id="UP000799440"/>
    </source>
</evidence>
<proteinExistence type="predicted"/>
<evidence type="ECO:0000256" key="1">
    <source>
        <dbReference type="SAM" id="MobiDB-lite"/>
    </source>
</evidence>
<evidence type="ECO:0000313" key="2">
    <source>
        <dbReference type="EMBL" id="KAF2742007.1"/>
    </source>
</evidence>
<feature type="region of interest" description="Disordered" evidence="1">
    <location>
        <begin position="1"/>
        <end position="32"/>
    </location>
</feature>
<keyword evidence="3" id="KW-1185">Reference proteome</keyword>
<dbReference type="Proteomes" id="UP000799440">
    <property type="component" value="Unassembled WGS sequence"/>
</dbReference>
<accession>A0A6A6UYC7</accession>
<gene>
    <name evidence="2" type="ORF">M011DRAFT_472589</name>
</gene>
<organism evidence="2 3">
    <name type="scientific">Sporormia fimetaria CBS 119925</name>
    <dbReference type="NCBI Taxonomy" id="1340428"/>
    <lineage>
        <taxon>Eukaryota</taxon>
        <taxon>Fungi</taxon>
        <taxon>Dikarya</taxon>
        <taxon>Ascomycota</taxon>
        <taxon>Pezizomycotina</taxon>
        <taxon>Dothideomycetes</taxon>
        <taxon>Pleosporomycetidae</taxon>
        <taxon>Pleosporales</taxon>
        <taxon>Sporormiaceae</taxon>
        <taxon>Sporormia</taxon>
    </lineage>
</organism>
<dbReference type="AlphaFoldDB" id="A0A6A6UYC7"/>
<reference evidence="2" key="1">
    <citation type="journal article" date="2020" name="Stud. Mycol.">
        <title>101 Dothideomycetes genomes: a test case for predicting lifestyles and emergence of pathogens.</title>
        <authorList>
            <person name="Haridas S."/>
            <person name="Albert R."/>
            <person name="Binder M."/>
            <person name="Bloem J."/>
            <person name="Labutti K."/>
            <person name="Salamov A."/>
            <person name="Andreopoulos B."/>
            <person name="Baker S."/>
            <person name="Barry K."/>
            <person name="Bills G."/>
            <person name="Bluhm B."/>
            <person name="Cannon C."/>
            <person name="Castanera R."/>
            <person name="Culley D."/>
            <person name="Daum C."/>
            <person name="Ezra D."/>
            <person name="Gonzalez J."/>
            <person name="Henrissat B."/>
            <person name="Kuo A."/>
            <person name="Liang C."/>
            <person name="Lipzen A."/>
            <person name="Lutzoni F."/>
            <person name="Magnuson J."/>
            <person name="Mondo S."/>
            <person name="Nolan M."/>
            <person name="Ohm R."/>
            <person name="Pangilinan J."/>
            <person name="Park H.-J."/>
            <person name="Ramirez L."/>
            <person name="Alfaro M."/>
            <person name="Sun H."/>
            <person name="Tritt A."/>
            <person name="Yoshinaga Y."/>
            <person name="Zwiers L.-H."/>
            <person name="Turgeon B."/>
            <person name="Goodwin S."/>
            <person name="Spatafora J."/>
            <person name="Crous P."/>
            <person name="Grigoriev I."/>
        </authorList>
    </citation>
    <scope>NUCLEOTIDE SEQUENCE</scope>
    <source>
        <strain evidence="2">CBS 119925</strain>
    </source>
</reference>
<dbReference type="EMBL" id="MU006617">
    <property type="protein sequence ID" value="KAF2742007.1"/>
    <property type="molecule type" value="Genomic_DNA"/>
</dbReference>
<feature type="region of interest" description="Disordered" evidence="1">
    <location>
        <begin position="144"/>
        <end position="219"/>
    </location>
</feature>
<feature type="compositionally biased region" description="Low complexity" evidence="1">
    <location>
        <begin position="1"/>
        <end position="24"/>
    </location>
</feature>